<keyword evidence="2" id="KW-1185">Reference proteome</keyword>
<protein>
    <submittedName>
        <fullName evidence="1">Uncharacterized protein</fullName>
    </submittedName>
</protein>
<dbReference type="EMBL" id="CAKMRJ010005535">
    <property type="protein sequence ID" value="CAH1447616.1"/>
    <property type="molecule type" value="Genomic_DNA"/>
</dbReference>
<proteinExistence type="predicted"/>
<reference evidence="1 2" key="1">
    <citation type="submission" date="2022-01" db="EMBL/GenBank/DDBJ databases">
        <authorList>
            <person name="Xiong W."/>
            <person name="Schranz E."/>
        </authorList>
    </citation>
    <scope>NUCLEOTIDE SEQUENCE [LARGE SCALE GENOMIC DNA]</scope>
</reference>
<name>A0AAU9PBP7_9ASTR</name>
<sequence>MEFVSLRFLVTYMKQLQPEMQCKFLESRAFTSFAHYKQGASYCFHLLNFRYEHAEFIEREMEQMTEQIKREKLKQVMVWVWPHWMWWFGSLTINSVH</sequence>
<comment type="caution">
    <text evidence="1">The sequence shown here is derived from an EMBL/GenBank/DDBJ whole genome shotgun (WGS) entry which is preliminary data.</text>
</comment>
<evidence type="ECO:0000313" key="2">
    <source>
        <dbReference type="Proteomes" id="UP001157418"/>
    </source>
</evidence>
<organism evidence="1 2">
    <name type="scientific">Lactuca virosa</name>
    <dbReference type="NCBI Taxonomy" id="75947"/>
    <lineage>
        <taxon>Eukaryota</taxon>
        <taxon>Viridiplantae</taxon>
        <taxon>Streptophyta</taxon>
        <taxon>Embryophyta</taxon>
        <taxon>Tracheophyta</taxon>
        <taxon>Spermatophyta</taxon>
        <taxon>Magnoliopsida</taxon>
        <taxon>eudicotyledons</taxon>
        <taxon>Gunneridae</taxon>
        <taxon>Pentapetalae</taxon>
        <taxon>asterids</taxon>
        <taxon>campanulids</taxon>
        <taxon>Asterales</taxon>
        <taxon>Asteraceae</taxon>
        <taxon>Cichorioideae</taxon>
        <taxon>Cichorieae</taxon>
        <taxon>Lactucinae</taxon>
        <taxon>Lactuca</taxon>
    </lineage>
</organism>
<dbReference type="AlphaFoldDB" id="A0AAU9PBP7"/>
<gene>
    <name evidence="1" type="ORF">LVIROSA_LOCUS33216</name>
</gene>
<dbReference type="Proteomes" id="UP001157418">
    <property type="component" value="Unassembled WGS sequence"/>
</dbReference>
<evidence type="ECO:0000313" key="1">
    <source>
        <dbReference type="EMBL" id="CAH1447616.1"/>
    </source>
</evidence>
<accession>A0AAU9PBP7</accession>